<dbReference type="SUPFAM" id="SSF46785">
    <property type="entry name" value="Winged helix' DNA-binding domain"/>
    <property type="match status" value="1"/>
</dbReference>
<proteinExistence type="predicted"/>
<evidence type="ECO:0000313" key="3">
    <source>
        <dbReference type="Proteomes" id="UP001501570"/>
    </source>
</evidence>
<dbReference type="RefSeq" id="WP_345637954.1">
    <property type="nucleotide sequence ID" value="NZ_BAABJQ010000037.1"/>
</dbReference>
<accession>A0ABP9SQJ7</accession>
<comment type="caution">
    <text evidence="2">The sequence shown here is derived from an EMBL/GenBank/DDBJ whole genome shotgun (WGS) entry which is preliminary data.</text>
</comment>
<dbReference type="Gene3D" id="1.10.10.10">
    <property type="entry name" value="Winged helix-like DNA-binding domain superfamily/Winged helix DNA-binding domain"/>
    <property type="match status" value="1"/>
</dbReference>
<evidence type="ECO:0000259" key="1">
    <source>
        <dbReference type="SMART" id="SM00418"/>
    </source>
</evidence>
<reference evidence="3" key="1">
    <citation type="journal article" date="2019" name="Int. J. Syst. Evol. Microbiol.">
        <title>The Global Catalogue of Microorganisms (GCM) 10K type strain sequencing project: providing services to taxonomists for standard genome sequencing and annotation.</title>
        <authorList>
            <consortium name="The Broad Institute Genomics Platform"/>
            <consortium name="The Broad Institute Genome Sequencing Center for Infectious Disease"/>
            <person name="Wu L."/>
            <person name="Ma J."/>
        </authorList>
    </citation>
    <scope>NUCLEOTIDE SEQUENCE [LARGE SCALE GENOMIC DNA]</scope>
    <source>
        <strain evidence="3">JCM 18304</strain>
    </source>
</reference>
<feature type="domain" description="HTH arsR-type" evidence="1">
    <location>
        <begin position="6"/>
        <end position="86"/>
    </location>
</feature>
<dbReference type="InterPro" id="IPR036388">
    <property type="entry name" value="WH-like_DNA-bd_sf"/>
</dbReference>
<dbReference type="InterPro" id="IPR011991">
    <property type="entry name" value="ArsR-like_HTH"/>
</dbReference>
<dbReference type="Gene3D" id="6.10.140.2180">
    <property type="match status" value="1"/>
</dbReference>
<dbReference type="Pfam" id="PF12840">
    <property type="entry name" value="HTH_20"/>
    <property type="match status" value="1"/>
</dbReference>
<keyword evidence="3" id="KW-1185">Reference proteome</keyword>
<dbReference type="EMBL" id="BAABJQ010000037">
    <property type="protein sequence ID" value="GAA5199359.1"/>
    <property type="molecule type" value="Genomic_DNA"/>
</dbReference>
<evidence type="ECO:0000313" key="2">
    <source>
        <dbReference type="EMBL" id="GAA5199359.1"/>
    </source>
</evidence>
<dbReference type="CDD" id="cd00090">
    <property type="entry name" value="HTH_ARSR"/>
    <property type="match status" value="1"/>
</dbReference>
<name>A0ABP9SQJ7_9ACTN</name>
<gene>
    <name evidence="2" type="ORF">GCM10023322_74840</name>
</gene>
<sequence>MTSADLLLHPVRLRIVRAFLGDRALTTSALAAELADVPAASLYRHVARLVDAGVLHVVAERRVRGALERTYVLRQAAAAIAPDELTTMSPDEHRRAFMVFVAGLLGDLDRYLARGAVDPIRDGASYRMAGLWLDDAEFAELLRELTRVLQPALAKPPAPGRKRRLLATVLLPSDEAPTTGVRKSKRRSS</sequence>
<dbReference type="InterPro" id="IPR036390">
    <property type="entry name" value="WH_DNA-bd_sf"/>
</dbReference>
<dbReference type="SMART" id="SM00418">
    <property type="entry name" value="HTH_ARSR"/>
    <property type="match status" value="1"/>
</dbReference>
<protein>
    <submittedName>
        <fullName evidence="2">Helix-turn-helix domain-containing protein</fullName>
    </submittedName>
</protein>
<organism evidence="2 3">
    <name type="scientific">Rugosimonospora acidiphila</name>
    <dbReference type="NCBI Taxonomy" id="556531"/>
    <lineage>
        <taxon>Bacteria</taxon>
        <taxon>Bacillati</taxon>
        <taxon>Actinomycetota</taxon>
        <taxon>Actinomycetes</taxon>
        <taxon>Micromonosporales</taxon>
        <taxon>Micromonosporaceae</taxon>
        <taxon>Rugosimonospora</taxon>
    </lineage>
</organism>
<dbReference type="InterPro" id="IPR001845">
    <property type="entry name" value="HTH_ArsR_DNA-bd_dom"/>
</dbReference>
<dbReference type="Proteomes" id="UP001501570">
    <property type="component" value="Unassembled WGS sequence"/>
</dbReference>